<dbReference type="InterPro" id="IPR000504">
    <property type="entry name" value="RRM_dom"/>
</dbReference>
<dbReference type="AlphaFoldDB" id="A0A8N5EK38"/>
<dbReference type="InterPro" id="IPR047021">
    <property type="entry name" value="REXO1/3/4-like"/>
</dbReference>
<keyword evidence="4" id="KW-0694">RNA-binding</keyword>
<dbReference type="FunFam" id="3.30.420.10:FF:000175">
    <property type="entry name" value="RNA exonuclease 5"/>
    <property type="match status" value="1"/>
</dbReference>
<dbReference type="GeneID" id="102035676"/>
<dbReference type="PROSITE" id="PS50102">
    <property type="entry name" value="RRM"/>
    <property type="match status" value="2"/>
</dbReference>
<reference evidence="7" key="1">
    <citation type="submission" date="2025-08" db="UniProtKB">
        <authorList>
            <consortium name="RefSeq"/>
        </authorList>
    </citation>
    <scope>IDENTIFICATION</scope>
</reference>
<dbReference type="GO" id="GO:0003723">
    <property type="term" value="F:RNA binding"/>
    <property type="evidence" value="ECO:0007669"/>
    <property type="project" value="UniProtKB-UniRule"/>
</dbReference>
<dbReference type="Gene3D" id="3.30.70.330">
    <property type="match status" value="2"/>
</dbReference>
<accession>A0A8N5EK38</accession>
<evidence type="ECO:0000259" key="5">
    <source>
        <dbReference type="PROSITE" id="PS50102"/>
    </source>
</evidence>
<dbReference type="SMART" id="SM00479">
    <property type="entry name" value="EXOIII"/>
    <property type="match status" value="1"/>
</dbReference>
<keyword evidence="1" id="KW-0540">Nuclease</keyword>
<dbReference type="RefSeq" id="XP_030912430.1">
    <property type="nucleotide sequence ID" value="XM_031056570.1"/>
</dbReference>
<evidence type="ECO:0000256" key="1">
    <source>
        <dbReference type="ARBA" id="ARBA00022722"/>
    </source>
</evidence>
<dbReference type="InterPro" id="IPR034922">
    <property type="entry name" value="REX1-like_exo"/>
</dbReference>
<feature type="domain" description="RRM" evidence="5">
    <location>
        <begin position="649"/>
        <end position="727"/>
    </location>
</feature>
<organism evidence="6 7">
    <name type="scientific">Geospiza fortis</name>
    <name type="common">Medium ground-finch</name>
    <dbReference type="NCBI Taxonomy" id="48883"/>
    <lineage>
        <taxon>Eukaryota</taxon>
        <taxon>Metazoa</taxon>
        <taxon>Chordata</taxon>
        <taxon>Craniata</taxon>
        <taxon>Vertebrata</taxon>
        <taxon>Euteleostomi</taxon>
        <taxon>Archelosauria</taxon>
        <taxon>Archosauria</taxon>
        <taxon>Dinosauria</taxon>
        <taxon>Saurischia</taxon>
        <taxon>Theropoda</taxon>
        <taxon>Coelurosauria</taxon>
        <taxon>Aves</taxon>
        <taxon>Neognathae</taxon>
        <taxon>Neoaves</taxon>
        <taxon>Telluraves</taxon>
        <taxon>Australaves</taxon>
        <taxon>Passeriformes</taxon>
        <taxon>Thraupidae</taxon>
        <taxon>Geospiza</taxon>
    </lineage>
</organism>
<dbReference type="OrthoDB" id="3996471at2759"/>
<dbReference type="SUPFAM" id="SSF54928">
    <property type="entry name" value="RNA-binding domain, RBD"/>
    <property type="match status" value="1"/>
</dbReference>
<dbReference type="CDD" id="cd06145">
    <property type="entry name" value="REX1_like"/>
    <property type="match status" value="1"/>
</dbReference>
<dbReference type="InterPro" id="IPR035979">
    <property type="entry name" value="RBD_domain_sf"/>
</dbReference>
<keyword evidence="6" id="KW-1185">Reference proteome</keyword>
<dbReference type="CTD" id="81691"/>
<evidence type="ECO:0000256" key="4">
    <source>
        <dbReference type="PROSITE-ProRule" id="PRU00176"/>
    </source>
</evidence>
<evidence type="ECO:0000256" key="2">
    <source>
        <dbReference type="ARBA" id="ARBA00022801"/>
    </source>
</evidence>
<dbReference type="InterPro" id="IPR013520">
    <property type="entry name" value="Ribonucl_H"/>
</dbReference>
<dbReference type="Pfam" id="PF00076">
    <property type="entry name" value="RRM_1"/>
    <property type="match status" value="2"/>
</dbReference>
<name>A0A8N5EK38_GEOFO</name>
<dbReference type="InterPro" id="IPR012337">
    <property type="entry name" value="RNaseH-like_sf"/>
</dbReference>
<dbReference type="InterPro" id="IPR036397">
    <property type="entry name" value="RNaseH_sf"/>
</dbReference>
<evidence type="ECO:0000256" key="3">
    <source>
        <dbReference type="ARBA" id="ARBA00022839"/>
    </source>
</evidence>
<evidence type="ECO:0000313" key="6">
    <source>
        <dbReference type="Proteomes" id="UP000504602"/>
    </source>
</evidence>
<sequence>MAASRGCGESPKPCTAAGYREGRVQPVPADNNTECPELFAGLIESSSWPWSCGQSSPATCLRALSERFSNLGTFGAVTSALGSLGKSCHLSAALLGEDSEISQEQLYELLKYAALGKCHNAAQPSWCRIYHQSHLAGVVVVVLHEMSQLHFYRFYLQFKHLRRTFRHRFTLAPSANFPLSLYGEGTNLKPQNTPQGLTSPSSECITKSSDLQCDPIIQRYGGKKQGLTSYTLTLEEQKKNDYPIEGSPGCKGYISTECDQQRTDSSPLFGLDCEMCLTAKGNEVTRVSLVDARGQCLLNELVKPESTVVNYRTRFSGITRKMLLPVKTRLSDIQTRLKKMLPHDAVLVGHSLNSDLQALEMIHPSVIDTSLLFARSEGRRFKLKFLAKAVLGKEIQCEQKLGHDPTEDARAALELAQFFIEQGPTKVAELNLEMLLTAEKLAEVSQNKAVLQPQGCGFQEQLNEPPPLSKPCFLDCLQVTGQKPLLLGRQGSDSSGLCQSNLSTSNKQILQRALEDVPLSKFSIIQFSLGPEYLASHLHAGLHEKVRSKLTDMLTIYAGPFEENFCMKSVKKEFGRCGPIQSLTVVTETFQPYVCIQYEVLEAAQLAVECLNGAEVAGSCIKVQRPVTAAMLDCNVLIKELELDVENQGVIYVAGLKKSLTETDLQEEFSQLKDLETLFLPKDLQSGKHRNCCFLKFQKTQSAVDALEAINGWTMKGSELRSRNALAPGHLWKWIWQTNHSNGKQGKHIFYEKMEQLCDSEQDLRKKVKKLDQHIKKLYRSLQNNTLCVVLFPGVNSTHGSQPGLGLMGIKDDEGRSAC</sequence>
<dbReference type="SUPFAM" id="SSF53098">
    <property type="entry name" value="Ribonuclease H-like"/>
    <property type="match status" value="1"/>
</dbReference>
<dbReference type="GO" id="GO:0004527">
    <property type="term" value="F:exonuclease activity"/>
    <property type="evidence" value="ECO:0007669"/>
    <property type="project" value="UniProtKB-KW"/>
</dbReference>
<keyword evidence="3 7" id="KW-0269">Exonuclease</keyword>
<dbReference type="FunFam" id="3.30.70.330:FF:001454">
    <property type="entry name" value="RNA exonuclease 5"/>
    <property type="match status" value="1"/>
</dbReference>
<dbReference type="Gene3D" id="3.30.420.10">
    <property type="entry name" value="Ribonuclease H-like superfamily/Ribonuclease H"/>
    <property type="match status" value="1"/>
</dbReference>
<proteinExistence type="predicted"/>
<dbReference type="Proteomes" id="UP000504602">
    <property type="component" value="Unplaced"/>
</dbReference>
<dbReference type="SMART" id="SM00360">
    <property type="entry name" value="RRM"/>
    <property type="match status" value="2"/>
</dbReference>
<dbReference type="Pfam" id="PF00929">
    <property type="entry name" value="RNase_T"/>
    <property type="match status" value="1"/>
</dbReference>
<dbReference type="PANTHER" id="PTHR12801">
    <property type="entry name" value="RNA EXONUCLEASE REXO1 / RECO3 FAMILY MEMBER-RELATED"/>
    <property type="match status" value="1"/>
</dbReference>
<keyword evidence="2" id="KW-0378">Hydrolase</keyword>
<dbReference type="PANTHER" id="PTHR12801:SF82">
    <property type="entry name" value="RNA EXONUCLEASE 5"/>
    <property type="match status" value="1"/>
</dbReference>
<dbReference type="GO" id="GO:0005634">
    <property type="term" value="C:nucleus"/>
    <property type="evidence" value="ECO:0007669"/>
    <property type="project" value="TreeGrafter"/>
</dbReference>
<feature type="domain" description="RRM" evidence="5">
    <location>
        <begin position="554"/>
        <end position="628"/>
    </location>
</feature>
<protein>
    <submittedName>
        <fullName evidence="7">RNA exonuclease 5</fullName>
    </submittedName>
</protein>
<dbReference type="InterPro" id="IPR012677">
    <property type="entry name" value="Nucleotide-bd_a/b_plait_sf"/>
</dbReference>
<evidence type="ECO:0000313" key="7">
    <source>
        <dbReference type="RefSeq" id="XP_030912430.1"/>
    </source>
</evidence>
<gene>
    <name evidence="7" type="primary">REXO5</name>
</gene>